<gene>
    <name evidence="1" type="ORF">N47_G35560</name>
</gene>
<protein>
    <submittedName>
        <fullName evidence="1">Uncharacterized protein</fullName>
    </submittedName>
</protein>
<dbReference type="EMBL" id="FR695868">
    <property type="protein sequence ID" value="CBX28232.1"/>
    <property type="molecule type" value="Genomic_DNA"/>
</dbReference>
<name>E1YCD8_9BACT</name>
<organism evidence="1">
    <name type="scientific">uncultured Desulfobacterium sp</name>
    <dbReference type="NCBI Taxonomy" id="201089"/>
    <lineage>
        <taxon>Bacteria</taxon>
        <taxon>Pseudomonadati</taxon>
        <taxon>Thermodesulfobacteriota</taxon>
        <taxon>Desulfobacteria</taxon>
        <taxon>Desulfobacterales</taxon>
        <taxon>Desulfobacteriaceae</taxon>
        <taxon>Desulfobacterium</taxon>
        <taxon>environmental samples</taxon>
    </lineage>
</organism>
<sequence>MAFNSDGLVKSPQTVIPAKAGIQNILDLLVSGLRRNDETRVFRLFTVSSILTVL</sequence>
<proteinExistence type="predicted"/>
<evidence type="ECO:0000313" key="1">
    <source>
        <dbReference type="EMBL" id="CBX28232.1"/>
    </source>
</evidence>
<reference evidence="1" key="1">
    <citation type="journal article" date="2011" name="Environ. Microbiol.">
        <title>Genomic insights into the metabolic potential of the polycyclic aromatic hydrocarbon degrading sulfate-reducing Deltaproteobacterium N47.</title>
        <authorList>
            <person name="Bergmann F."/>
            <person name="Selesi D."/>
            <person name="Weinmaier T."/>
            <person name="Tischler P."/>
            <person name="Rattei T."/>
            <person name="Meckenstock R.U."/>
        </authorList>
    </citation>
    <scope>NUCLEOTIDE SEQUENCE</scope>
</reference>
<accession>E1YCD8</accession>
<dbReference type="AlphaFoldDB" id="E1YCD8"/>